<evidence type="ECO:0000313" key="2">
    <source>
        <dbReference type="EMBL" id="KDN80548.1"/>
    </source>
</evidence>
<evidence type="ECO:0000313" key="3">
    <source>
        <dbReference type="Proteomes" id="UP000027178"/>
    </source>
</evidence>
<comment type="caution">
    <text evidence="2">The sequence shown here is derived from an EMBL/GenBank/DDBJ whole genome shotgun (WGS) entry which is preliminary data.</text>
</comment>
<keyword evidence="3" id="KW-1185">Reference proteome</keyword>
<dbReference type="EMBL" id="JNBY01000172">
    <property type="protein sequence ID" value="KDN80548.1"/>
    <property type="molecule type" value="Genomic_DNA"/>
</dbReference>
<accession>A0A066YGC2</accession>
<protein>
    <submittedName>
        <fullName evidence="2">Uncharacterized protein</fullName>
    </submittedName>
</protein>
<feature type="region of interest" description="Disordered" evidence="1">
    <location>
        <begin position="1"/>
        <end position="40"/>
    </location>
</feature>
<reference evidence="2 3" key="1">
    <citation type="submission" date="2014-05" db="EMBL/GenBank/DDBJ databases">
        <title>Draft Genome Sequence of Kitasatospora cheerisanensis KCTC 2395.</title>
        <authorList>
            <person name="Nam D.H."/>
        </authorList>
    </citation>
    <scope>NUCLEOTIDE SEQUENCE [LARGE SCALE GENOMIC DNA]</scope>
    <source>
        <strain evidence="2 3">KCTC 2395</strain>
    </source>
</reference>
<dbReference type="Proteomes" id="UP000027178">
    <property type="component" value="Unassembled WGS sequence"/>
</dbReference>
<sequence>MVRRHQHAVRQRLTPARAGRSGGQNRGLFLPTADPRSRGEEIAAIRMSATSCG</sequence>
<organism evidence="2 3">
    <name type="scientific">Kitasatospora cheerisanensis KCTC 2395</name>
    <dbReference type="NCBI Taxonomy" id="1348663"/>
    <lineage>
        <taxon>Bacteria</taxon>
        <taxon>Bacillati</taxon>
        <taxon>Actinomycetota</taxon>
        <taxon>Actinomycetes</taxon>
        <taxon>Kitasatosporales</taxon>
        <taxon>Streptomycetaceae</taxon>
        <taxon>Kitasatospora</taxon>
    </lineage>
</organism>
<name>A0A066YGC2_9ACTN</name>
<evidence type="ECO:0000256" key="1">
    <source>
        <dbReference type="SAM" id="MobiDB-lite"/>
    </source>
</evidence>
<dbReference type="HOGENOM" id="CLU_3062477_0_0_11"/>
<proteinExistence type="predicted"/>
<gene>
    <name evidence="2" type="ORF">KCH_76950</name>
</gene>
<dbReference type="AlphaFoldDB" id="A0A066YGC2"/>
<feature type="compositionally biased region" description="Basic residues" evidence="1">
    <location>
        <begin position="1"/>
        <end position="10"/>
    </location>
</feature>